<keyword evidence="7 9" id="KW-0472">Membrane</keyword>
<feature type="domain" description="ABC transmembrane type-1" evidence="11">
    <location>
        <begin position="684"/>
        <end position="970"/>
    </location>
</feature>
<dbReference type="InterPro" id="IPR011527">
    <property type="entry name" value="ABC1_TM_dom"/>
</dbReference>
<evidence type="ECO:0000256" key="4">
    <source>
        <dbReference type="ARBA" id="ARBA00022741"/>
    </source>
</evidence>
<comment type="similarity">
    <text evidence="2">Belongs to the ABC transporter superfamily. ABCB family. Multidrug resistance exporter (TC 3.A.1.201) subfamily.</text>
</comment>
<dbReference type="InterPro" id="IPR036640">
    <property type="entry name" value="ABC1_TM_sf"/>
</dbReference>
<evidence type="ECO:0000256" key="5">
    <source>
        <dbReference type="ARBA" id="ARBA00022840"/>
    </source>
</evidence>
<evidence type="ECO:0000256" key="6">
    <source>
        <dbReference type="ARBA" id="ARBA00022989"/>
    </source>
</evidence>
<dbReference type="Gene3D" id="3.40.50.300">
    <property type="entry name" value="P-loop containing nucleotide triphosphate hydrolases"/>
    <property type="match status" value="1"/>
</dbReference>
<reference evidence="13" key="2">
    <citation type="submission" date="2020-10" db="UniProtKB">
        <authorList>
            <consortium name="WormBaseParasite"/>
        </authorList>
    </citation>
    <scope>IDENTIFICATION</scope>
</reference>
<evidence type="ECO:0000259" key="11">
    <source>
        <dbReference type="PROSITE" id="PS50929"/>
    </source>
</evidence>
<feature type="transmembrane region" description="Helical" evidence="9">
    <location>
        <begin position="723"/>
        <end position="750"/>
    </location>
</feature>
<dbReference type="PROSITE" id="PS50929">
    <property type="entry name" value="ABC_TM1F"/>
    <property type="match status" value="2"/>
</dbReference>
<organism evidence="12 13">
    <name type="scientific">Panagrellus redivivus</name>
    <name type="common">Microworm</name>
    <dbReference type="NCBI Taxonomy" id="6233"/>
    <lineage>
        <taxon>Eukaryota</taxon>
        <taxon>Metazoa</taxon>
        <taxon>Ecdysozoa</taxon>
        <taxon>Nematoda</taxon>
        <taxon>Chromadorea</taxon>
        <taxon>Rhabditida</taxon>
        <taxon>Tylenchina</taxon>
        <taxon>Panagrolaimomorpha</taxon>
        <taxon>Panagrolaimoidea</taxon>
        <taxon>Panagrolaimidae</taxon>
        <taxon>Panagrellus</taxon>
    </lineage>
</organism>
<dbReference type="WBParaSite" id="Pan_g5577.t1">
    <property type="protein sequence ID" value="Pan_g5577.t1"/>
    <property type="gene ID" value="Pan_g5577"/>
</dbReference>
<dbReference type="GO" id="GO:0005524">
    <property type="term" value="F:ATP binding"/>
    <property type="evidence" value="ECO:0007669"/>
    <property type="project" value="UniProtKB-KW"/>
</dbReference>
<feature type="compositionally biased region" description="Polar residues" evidence="8">
    <location>
        <begin position="1010"/>
        <end position="1026"/>
    </location>
</feature>
<feature type="transmembrane region" description="Helical" evidence="9">
    <location>
        <begin position="168"/>
        <end position="188"/>
    </location>
</feature>
<dbReference type="CDD" id="cd18577">
    <property type="entry name" value="ABC_6TM_Pgp_ABCB1_D1_like"/>
    <property type="match status" value="1"/>
</dbReference>
<keyword evidence="6 9" id="KW-1133">Transmembrane helix</keyword>
<feature type="transmembrane region" description="Helical" evidence="9">
    <location>
        <begin position="28"/>
        <end position="49"/>
    </location>
</feature>
<dbReference type="InterPro" id="IPR027417">
    <property type="entry name" value="P-loop_NTPase"/>
</dbReference>
<evidence type="ECO:0000256" key="1">
    <source>
        <dbReference type="ARBA" id="ARBA00004141"/>
    </source>
</evidence>
<evidence type="ECO:0000313" key="12">
    <source>
        <dbReference type="Proteomes" id="UP000492821"/>
    </source>
</evidence>
<reference evidence="12" key="1">
    <citation type="journal article" date="2013" name="Genetics">
        <title>The draft genome and transcriptome of Panagrellus redivivus are shaped by the harsh demands of a free-living lifestyle.</title>
        <authorList>
            <person name="Srinivasan J."/>
            <person name="Dillman A.R."/>
            <person name="Macchietto M.G."/>
            <person name="Heikkinen L."/>
            <person name="Lakso M."/>
            <person name="Fracchia K.M."/>
            <person name="Antoshechkin I."/>
            <person name="Mortazavi A."/>
            <person name="Wong G."/>
            <person name="Sternberg P.W."/>
        </authorList>
    </citation>
    <scope>NUCLEOTIDE SEQUENCE [LARGE SCALE GENOMIC DNA]</scope>
    <source>
        <strain evidence="12">MT8872</strain>
    </source>
</reference>
<dbReference type="InterPro" id="IPR003439">
    <property type="entry name" value="ABC_transporter-like_ATP-bd"/>
</dbReference>
<keyword evidence="5" id="KW-0067">ATP-binding</keyword>
<dbReference type="Gene3D" id="1.20.1560.10">
    <property type="entry name" value="ABC transporter type 1, transmembrane domain"/>
    <property type="match status" value="1"/>
</dbReference>
<evidence type="ECO:0000313" key="13">
    <source>
        <dbReference type="WBParaSite" id="Pan_g5577.t1"/>
    </source>
</evidence>
<dbReference type="GO" id="GO:0005743">
    <property type="term" value="C:mitochondrial inner membrane"/>
    <property type="evidence" value="ECO:0007669"/>
    <property type="project" value="TreeGrafter"/>
</dbReference>
<feature type="transmembrane region" description="Helical" evidence="9">
    <location>
        <begin position="906"/>
        <end position="930"/>
    </location>
</feature>
<dbReference type="SMART" id="SM00382">
    <property type="entry name" value="AAA"/>
    <property type="match status" value="1"/>
</dbReference>
<sequence>MTKQGYFQRWFVVPSDEKRIKPASYRDMLRYATTFDYLLLFVGVTSAFLNGVTYPLNTLAFQGIINYLTDAQNEYDNGDIDKDKLTYGINKYAWMYFGIGCVIFVLTFLGMSALYILCEKQVQQIRKRYLQSILNQDVEWFDQNEVGALTHKMTSNVDKIKSGASDKLIILLQAAGALFCGIGIAFYLSWRLAIIVMIIVPIVIINLYCAAKAVTAAIHKEMSAYSAAGAVAEEVLHGIRTVTAFNAQSFEVLRYETHLKRGKTAGIQKAAITSFFNGLYNVILFGAMGVCFWYGTQLVVWGYAKPGTAFSAFWAIVMGAIRIGMALPQISVILGAKVAAAELFEIIDRKPKLNLSEDYGEKLMNVEGDITFSNVGFSYPTRPEVSVLNDVSFSVKHGETVALVGHSGCGKSTIINLLLRYYDPSSGNISIDGVNLNEFNVQWLRKVIGVVSQDHVVFHATIAENLRYGNPDASEADLVTACRTANAHEFIEKLPKKYDTFIGDGGIKLSGGQKQRLSIARILLRQPKILLLDEATSALDTESEKLVQSALDIASSGRTTVTVAHRLSTVRNADKILVFDFGKIIEIGNHDELMESQGTYYKMVQAQQMKTEIKDDVDYDEMDEIELDSELNVKDAMKSNLSLHKRLPNALADDKTAKPTQALKHSATLCTIIRFARPELSFALMGLLMAMLQGAMWPAYSLIYGRLFLVLSGDMSKAVHDAAIYGIILAVVGLLGGIATFASGSFLGTVGESVAMRLRLGVYKNILRQDCEYFDQRNHGVGVLTARLAEDASNVQAAIDQRLAEVLEGLTTLTLGTVIGFVVSWRMAPFCIAITLAMFFVQTRIGAYLKSRGVKDAEIAEETNKITAESIENVKTIQALTHQSNTIAKFEEASILPFQRARMRGLIHAISAAISQSNIWISFWACYLFGLFLIKEGTVSPYEVFQTIEALNMPTVLITNTIAYFPEYIKARISMGIMFDMMRTEPMIDSASNEGTHRRKNRAPKRTVLVSKQQGFPDFGQNQPQS</sequence>
<evidence type="ECO:0000256" key="2">
    <source>
        <dbReference type="ARBA" id="ARBA00007577"/>
    </source>
</evidence>
<dbReference type="Pfam" id="PF00005">
    <property type="entry name" value="ABC_tran"/>
    <property type="match status" value="1"/>
</dbReference>
<evidence type="ECO:0000256" key="3">
    <source>
        <dbReference type="ARBA" id="ARBA00022692"/>
    </source>
</evidence>
<keyword evidence="4" id="KW-0547">Nucleotide-binding</keyword>
<dbReference type="GO" id="GO:0015421">
    <property type="term" value="F:ABC-type oligopeptide transporter activity"/>
    <property type="evidence" value="ECO:0007669"/>
    <property type="project" value="TreeGrafter"/>
</dbReference>
<dbReference type="AlphaFoldDB" id="A0A7E5A008"/>
<dbReference type="InterPro" id="IPR039421">
    <property type="entry name" value="Type_1_exporter"/>
</dbReference>
<protein>
    <submittedName>
        <fullName evidence="13">Multidrug resistance protein 1</fullName>
    </submittedName>
</protein>
<keyword evidence="3 9" id="KW-0812">Transmembrane</keyword>
<feature type="transmembrane region" description="Helical" evidence="9">
    <location>
        <begin position="950"/>
        <end position="969"/>
    </location>
</feature>
<feature type="transmembrane region" description="Helical" evidence="9">
    <location>
        <begin position="194"/>
        <end position="214"/>
    </location>
</feature>
<keyword evidence="12" id="KW-1185">Reference proteome</keyword>
<dbReference type="GO" id="GO:0090374">
    <property type="term" value="P:oligopeptide export from mitochondrion"/>
    <property type="evidence" value="ECO:0007669"/>
    <property type="project" value="TreeGrafter"/>
</dbReference>
<dbReference type="Pfam" id="PF00664">
    <property type="entry name" value="ABC_membrane"/>
    <property type="match status" value="2"/>
</dbReference>
<name>A0A7E5A008_PANRE</name>
<dbReference type="Proteomes" id="UP000492821">
    <property type="component" value="Unassembled WGS sequence"/>
</dbReference>
<dbReference type="FunFam" id="3.40.50.300:FF:000916">
    <property type="entry name" value="ABC transporter B family member 9"/>
    <property type="match status" value="1"/>
</dbReference>
<feature type="region of interest" description="Disordered" evidence="8">
    <location>
        <begin position="989"/>
        <end position="1026"/>
    </location>
</feature>
<evidence type="ECO:0000256" key="7">
    <source>
        <dbReference type="ARBA" id="ARBA00023136"/>
    </source>
</evidence>
<proteinExistence type="inferred from homology"/>
<dbReference type="PANTHER" id="PTHR43394">
    <property type="entry name" value="ATP-DEPENDENT PERMEASE MDL1, MITOCHONDRIAL"/>
    <property type="match status" value="1"/>
</dbReference>
<evidence type="ECO:0000256" key="8">
    <source>
        <dbReference type="SAM" id="MobiDB-lite"/>
    </source>
</evidence>
<feature type="transmembrane region" description="Helical" evidence="9">
    <location>
        <begin position="827"/>
        <end position="845"/>
    </location>
</feature>
<dbReference type="InterPro" id="IPR003593">
    <property type="entry name" value="AAA+_ATPase"/>
</dbReference>
<dbReference type="GO" id="GO:0016887">
    <property type="term" value="F:ATP hydrolysis activity"/>
    <property type="evidence" value="ECO:0007669"/>
    <property type="project" value="InterPro"/>
</dbReference>
<comment type="subcellular location">
    <subcellularLocation>
        <location evidence="1">Membrane</location>
        <topology evidence="1">Multi-pass membrane protein</topology>
    </subcellularLocation>
</comment>
<dbReference type="CDD" id="cd18578">
    <property type="entry name" value="ABC_6TM_Pgp_ABCB1_D2_like"/>
    <property type="match status" value="1"/>
</dbReference>
<dbReference type="PANTHER" id="PTHR43394:SF27">
    <property type="entry name" value="ATP-DEPENDENT TRANSLOCASE ABCB1-LIKE"/>
    <property type="match status" value="1"/>
</dbReference>
<feature type="transmembrane region" description="Helical" evidence="9">
    <location>
        <begin position="270"/>
        <end position="295"/>
    </location>
</feature>
<feature type="transmembrane region" description="Helical" evidence="9">
    <location>
        <begin position="93"/>
        <end position="118"/>
    </location>
</feature>
<feature type="transmembrane region" description="Helical" evidence="9">
    <location>
        <begin position="682"/>
        <end position="703"/>
    </location>
</feature>
<dbReference type="SUPFAM" id="SSF52540">
    <property type="entry name" value="P-loop containing nucleoside triphosphate hydrolases"/>
    <property type="match status" value="1"/>
</dbReference>
<evidence type="ECO:0000256" key="9">
    <source>
        <dbReference type="SAM" id="Phobius"/>
    </source>
</evidence>
<dbReference type="PROSITE" id="PS00211">
    <property type="entry name" value="ABC_TRANSPORTER_1"/>
    <property type="match status" value="1"/>
</dbReference>
<dbReference type="SUPFAM" id="SSF90123">
    <property type="entry name" value="ABC transporter transmembrane region"/>
    <property type="match status" value="2"/>
</dbReference>
<dbReference type="CDD" id="cd03249">
    <property type="entry name" value="ABC_MTABC3_MDL1_MDL2"/>
    <property type="match status" value="1"/>
</dbReference>
<dbReference type="PROSITE" id="PS50893">
    <property type="entry name" value="ABC_TRANSPORTER_2"/>
    <property type="match status" value="1"/>
</dbReference>
<evidence type="ECO:0000259" key="10">
    <source>
        <dbReference type="PROSITE" id="PS50893"/>
    </source>
</evidence>
<accession>A0A7E5A008</accession>
<feature type="domain" description="ABC transporter" evidence="10">
    <location>
        <begin position="370"/>
        <end position="606"/>
    </location>
</feature>
<feature type="domain" description="ABC transmembrane type-1" evidence="11">
    <location>
        <begin position="41"/>
        <end position="335"/>
    </location>
</feature>
<dbReference type="InterPro" id="IPR017871">
    <property type="entry name" value="ABC_transporter-like_CS"/>
</dbReference>